<sequence>MERRELDHFRNQYLIQWGRPLGATLAAIDNQRSRNHAPEFYSIQENYNGRYDAE</sequence>
<name>A0A420HTC5_9PEZI</name>
<comment type="caution">
    <text evidence="1">The sequence shown here is derived from an EMBL/GenBank/DDBJ whole genome shotgun (WGS) entry which is preliminary data.</text>
</comment>
<dbReference type="EMBL" id="MCBR01016338">
    <property type="protein sequence ID" value="RKF60701.1"/>
    <property type="molecule type" value="Genomic_DNA"/>
</dbReference>
<evidence type="ECO:0000313" key="1">
    <source>
        <dbReference type="EMBL" id="RKF60701.1"/>
    </source>
</evidence>
<protein>
    <submittedName>
        <fullName evidence="1">Uncharacterized protein</fullName>
    </submittedName>
</protein>
<evidence type="ECO:0000313" key="2">
    <source>
        <dbReference type="Proteomes" id="UP000285405"/>
    </source>
</evidence>
<proteinExistence type="predicted"/>
<gene>
    <name evidence="1" type="ORF">GcC1_163015</name>
</gene>
<dbReference type="Proteomes" id="UP000285405">
    <property type="component" value="Unassembled WGS sequence"/>
</dbReference>
<reference evidence="1 2" key="1">
    <citation type="journal article" date="2018" name="BMC Genomics">
        <title>Comparative genome analyses reveal sequence features reflecting distinct modes of host-adaptation between dicot and monocot powdery mildew.</title>
        <authorList>
            <person name="Wu Y."/>
            <person name="Ma X."/>
            <person name="Pan Z."/>
            <person name="Kale S.D."/>
            <person name="Song Y."/>
            <person name="King H."/>
            <person name="Zhang Q."/>
            <person name="Presley C."/>
            <person name="Deng X."/>
            <person name="Wei C.I."/>
            <person name="Xiao S."/>
        </authorList>
    </citation>
    <scope>NUCLEOTIDE SEQUENCE [LARGE SCALE GENOMIC DNA]</scope>
    <source>
        <strain evidence="1">UCSC1</strain>
    </source>
</reference>
<accession>A0A420HTC5</accession>
<organism evidence="1 2">
    <name type="scientific">Golovinomyces cichoracearum</name>
    <dbReference type="NCBI Taxonomy" id="62708"/>
    <lineage>
        <taxon>Eukaryota</taxon>
        <taxon>Fungi</taxon>
        <taxon>Dikarya</taxon>
        <taxon>Ascomycota</taxon>
        <taxon>Pezizomycotina</taxon>
        <taxon>Leotiomycetes</taxon>
        <taxon>Erysiphales</taxon>
        <taxon>Erysiphaceae</taxon>
        <taxon>Golovinomyces</taxon>
    </lineage>
</organism>
<dbReference type="AlphaFoldDB" id="A0A420HTC5"/>
<dbReference type="OrthoDB" id="10585335at2759"/>